<dbReference type="InterPro" id="IPR042120">
    <property type="entry name" value="MutL_C_dimsub"/>
</dbReference>
<dbReference type="FunFam" id="3.30.1370.100:FF:000007">
    <property type="entry name" value="MUTL protein homolog 3"/>
    <property type="match status" value="1"/>
</dbReference>
<keyword evidence="5" id="KW-1185">Reference proteome</keyword>
<dbReference type="Pfam" id="PF08676">
    <property type="entry name" value="MutL_C"/>
    <property type="match status" value="1"/>
</dbReference>
<dbReference type="Proteomes" id="UP000623129">
    <property type="component" value="Unassembled WGS sequence"/>
</dbReference>
<dbReference type="GO" id="GO:0005524">
    <property type="term" value="F:ATP binding"/>
    <property type="evidence" value="ECO:0007669"/>
    <property type="project" value="InterPro"/>
</dbReference>
<dbReference type="InterPro" id="IPR037198">
    <property type="entry name" value="MutL_C_sf"/>
</dbReference>
<protein>
    <submittedName>
        <fullName evidence="4">DNA mismatch repair protein MLH3-like protein</fullName>
    </submittedName>
</protein>
<dbReference type="EMBL" id="SWLB01000014">
    <property type="protein sequence ID" value="KAF3329880.1"/>
    <property type="molecule type" value="Genomic_DNA"/>
</dbReference>
<evidence type="ECO:0000256" key="2">
    <source>
        <dbReference type="SAM" id="MobiDB-lite"/>
    </source>
</evidence>
<dbReference type="SMART" id="SM00853">
    <property type="entry name" value="MutL_C"/>
    <property type="match status" value="1"/>
</dbReference>
<dbReference type="AlphaFoldDB" id="A0A833VKD2"/>
<feature type="domain" description="MutL C-terminal dimerisation" evidence="3">
    <location>
        <begin position="775"/>
        <end position="938"/>
    </location>
</feature>
<evidence type="ECO:0000259" key="3">
    <source>
        <dbReference type="SMART" id="SM00853"/>
    </source>
</evidence>
<name>A0A833VKD2_9POAL</name>
<dbReference type="GO" id="GO:0006298">
    <property type="term" value="P:mismatch repair"/>
    <property type="evidence" value="ECO:0007669"/>
    <property type="project" value="InterPro"/>
</dbReference>
<comment type="caution">
    <text evidence="4">The sequence shown here is derived from an EMBL/GenBank/DDBJ whole genome shotgun (WGS) entry which is preliminary data.</text>
</comment>
<dbReference type="GO" id="GO:0032300">
    <property type="term" value="C:mismatch repair complex"/>
    <property type="evidence" value="ECO:0007669"/>
    <property type="project" value="InterPro"/>
</dbReference>
<dbReference type="GO" id="GO:0016887">
    <property type="term" value="F:ATP hydrolysis activity"/>
    <property type="evidence" value="ECO:0007669"/>
    <property type="project" value="InterPro"/>
</dbReference>
<dbReference type="Gene3D" id="3.30.1370.100">
    <property type="entry name" value="MutL, C-terminal domain, regulatory subdomain"/>
    <property type="match status" value="1"/>
</dbReference>
<accession>A0A833VKD2</accession>
<evidence type="ECO:0000256" key="1">
    <source>
        <dbReference type="ARBA" id="ARBA00006082"/>
    </source>
</evidence>
<reference evidence="4" key="1">
    <citation type="submission" date="2020-01" db="EMBL/GenBank/DDBJ databases">
        <title>Genome sequence of Kobresia littledalei, the first chromosome-level genome in the family Cyperaceae.</title>
        <authorList>
            <person name="Qu G."/>
        </authorList>
    </citation>
    <scope>NUCLEOTIDE SEQUENCE</scope>
    <source>
        <strain evidence="4">C.B.Clarke</strain>
        <tissue evidence="4">Leaf</tissue>
    </source>
</reference>
<feature type="region of interest" description="Disordered" evidence="2">
    <location>
        <begin position="652"/>
        <end position="685"/>
    </location>
</feature>
<gene>
    <name evidence="4" type="ORF">FCM35_KLT05211</name>
</gene>
<dbReference type="PANTHER" id="PTHR10073:SF47">
    <property type="entry name" value="DNA MISMATCH REPAIR PROTEIN MLH3"/>
    <property type="match status" value="1"/>
</dbReference>
<dbReference type="GO" id="GO:0140664">
    <property type="term" value="F:ATP-dependent DNA damage sensor activity"/>
    <property type="evidence" value="ECO:0007669"/>
    <property type="project" value="InterPro"/>
</dbReference>
<dbReference type="InterPro" id="IPR036890">
    <property type="entry name" value="HATPase_C_sf"/>
</dbReference>
<dbReference type="PANTHER" id="PTHR10073">
    <property type="entry name" value="DNA MISMATCH REPAIR PROTEIN MLH, PMS, MUTL"/>
    <property type="match status" value="1"/>
</dbReference>
<dbReference type="Gene3D" id="3.30.565.10">
    <property type="entry name" value="Histidine kinase-like ATPase, C-terminal domain"/>
    <property type="match status" value="1"/>
</dbReference>
<dbReference type="InterPro" id="IPR042121">
    <property type="entry name" value="MutL_C_regsub"/>
</dbReference>
<dbReference type="SUPFAM" id="SSF118116">
    <property type="entry name" value="DNA mismatch repair protein MutL"/>
    <property type="match status" value="1"/>
</dbReference>
<feature type="compositionally biased region" description="Polar residues" evidence="2">
    <location>
        <begin position="652"/>
        <end position="674"/>
    </location>
</feature>
<dbReference type="InterPro" id="IPR003594">
    <property type="entry name" value="HATPase_dom"/>
</dbReference>
<dbReference type="Pfam" id="PF02518">
    <property type="entry name" value="HATPase_c"/>
    <property type="match status" value="1"/>
</dbReference>
<sequence length="1015" mass="114021">MGSIKRLPDSVHSIVRSSVILFDLPRVVEELIYNSIDAGSSKVDVSVNVKACTVKVTDDGCGITRDGLVLLGERYVTSKRYPVDGFECGTSNLGFKGETLGSLSDISLVEIRTKARGWPNSYCKIIKGSKCIYMGIDDKREAVGTTITVRELFYNQPVRRRCMQSSPKREIHSVKKCVHRIALVHPQISFRVYDIESEDELLCTVPSSSPLPLISDGFGKDVSSSLHEIFHSDQLLTLSGFISGPCDTFSTRDLNAVLSFFEKTVTNYWKAMPQHQPEEGQKPLTSEKRKKAKVACSKISPMKSTLKATEPGSSNQRKTKTEVASYKSIPIQNVPEATNHNGLYETPRNSRASFLDLNPCTSGASQSYWSKCDPLLHLEDEYVPITTPMIGANYKTTYPVLEGKPSLSFQNLKEDESFLAACSMPSREKACTSHYMEFENSSEDFSDRETCYYTDKMLYHESGNCSTRLWDSPGASVSDFGSPQKDCVLDSPFWSSTGLYQNKWCRKQRRLMEDQDQFLETARDIFSESPVLSFKKALWDHDFNFKKSQFFDFPIDRTPFSPLLDSPITSKNSYISLNENDFPCLDSPITKNSDWGNVLEDTLEEQKLQCYPSARHCKVTFRPRRSCSAPPFYRGKCKYSYLNDQLTTLTGEGSTSQFQKTTTEAEAPVRSTTPEMHLSQPCPDPVWSETLEFNLREKEKKETTHTSPACQHDNFEHTGNELTKWRVDPVQPPAVSFPHSLTDDVLNISSGLLNLSSTSLIPESIDRDCLENAKVLLQLDKKFIPVIASDTLVILDQHAADERIRLEDLRRKVLSGEGCGSAFLNPEEELVLPEMGVQLLEKYGEQIKKWGWVTSIDNQSSDPFKKSMNLLKRHEGNNSVISLVAVPCILGTNLTSKDLLEFLEQLVETDGSGNLPPAVVRILNLKACRGAIMFGDPLLPSECSLILDELKATSLCFQCAHGRPTTVPLLNIKHLHVELEKIKMQDAGPNDKWHGLTRHKLSVEYAQRRLNCAKM</sequence>
<dbReference type="SUPFAM" id="SSF55874">
    <property type="entry name" value="ATPase domain of HSP90 chaperone/DNA topoisomerase II/histidine kinase"/>
    <property type="match status" value="1"/>
</dbReference>
<proteinExistence type="inferred from homology"/>
<organism evidence="4 5">
    <name type="scientific">Carex littledalei</name>
    <dbReference type="NCBI Taxonomy" id="544730"/>
    <lineage>
        <taxon>Eukaryota</taxon>
        <taxon>Viridiplantae</taxon>
        <taxon>Streptophyta</taxon>
        <taxon>Embryophyta</taxon>
        <taxon>Tracheophyta</taxon>
        <taxon>Spermatophyta</taxon>
        <taxon>Magnoliopsida</taxon>
        <taxon>Liliopsida</taxon>
        <taxon>Poales</taxon>
        <taxon>Cyperaceae</taxon>
        <taxon>Cyperoideae</taxon>
        <taxon>Cariceae</taxon>
        <taxon>Carex</taxon>
        <taxon>Carex subgen. Euthyceras</taxon>
    </lineage>
</organism>
<dbReference type="InterPro" id="IPR014790">
    <property type="entry name" value="MutL_C"/>
</dbReference>
<comment type="similarity">
    <text evidence="1">Belongs to the DNA mismatch repair MutL/HexB family.</text>
</comment>
<evidence type="ECO:0000313" key="5">
    <source>
        <dbReference type="Proteomes" id="UP000623129"/>
    </source>
</evidence>
<dbReference type="InterPro" id="IPR038973">
    <property type="entry name" value="MutL/Mlh/Pms-like"/>
</dbReference>
<dbReference type="Gene3D" id="3.30.1540.20">
    <property type="entry name" value="MutL, C-terminal domain, dimerisation subdomain"/>
    <property type="match status" value="1"/>
</dbReference>
<evidence type="ECO:0000313" key="4">
    <source>
        <dbReference type="EMBL" id="KAF3329880.1"/>
    </source>
</evidence>
<dbReference type="OrthoDB" id="429932at2759"/>